<evidence type="ECO:0000313" key="1">
    <source>
        <dbReference type="EMBL" id="GAH30031.1"/>
    </source>
</evidence>
<gene>
    <name evidence="1" type="ORF">S01H4_65926</name>
</gene>
<feature type="non-terminal residue" evidence="1">
    <location>
        <position position="91"/>
    </location>
</feature>
<dbReference type="AlphaFoldDB" id="X1E9V0"/>
<sequence length="91" mass="9444">IQFYNGDGGWQTVIGTVDVIDGGWHHIVVTVGSSGTITIYVDNEVDNSGANGVMSSGNSNILCGAYGGSQKLTGSLDQIYIYDAVISADDV</sequence>
<comment type="caution">
    <text evidence="1">The sequence shown here is derived from an EMBL/GenBank/DDBJ whole genome shotgun (WGS) entry which is preliminary data.</text>
</comment>
<name>X1E9V0_9ZZZZ</name>
<dbReference type="SUPFAM" id="SSF49899">
    <property type="entry name" value="Concanavalin A-like lectins/glucanases"/>
    <property type="match status" value="1"/>
</dbReference>
<dbReference type="Pfam" id="PF13385">
    <property type="entry name" value="Laminin_G_3"/>
    <property type="match status" value="1"/>
</dbReference>
<dbReference type="InterPro" id="IPR013320">
    <property type="entry name" value="ConA-like_dom_sf"/>
</dbReference>
<protein>
    <recommendedName>
        <fullName evidence="2">Laminin G domain-containing protein</fullName>
    </recommendedName>
</protein>
<proteinExistence type="predicted"/>
<accession>X1E9V0</accession>
<evidence type="ECO:0008006" key="2">
    <source>
        <dbReference type="Google" id="ProtNLM"/>
    </source>
</evidence>
<dbReference type="Gene3D" id="2.60.120.200">
    <property type="match status" value="1"/>
</dbReference>
<dbReference type="EMBL" id="BART01040555">
    <property type="protein sequence ID" value="GAH30031.1"/>
    <property type="molecule type" value="Genomic_DNA"/>
</dbReference>
<feature type="non-terminal residue" evidence="1">
    <location>
        <position position="1"/>
    </location>
</feature>
<reference evidence="1" key="1">
    <citation type="journal article" date="2014" name="Front. Microbiol.">
        <title>High frequency of phylogenetically diverse reductive dehalogenase-homologous genes in deep subseafloor sedimentary metagenomes.</title>
        <authorList>
            <person name="Kawai M."/>
            <person name="Futagami T."/>
            <person name="Toyoda A."/>
            <person name="Takaki Y."/>
            <person name="Nishi S."/>
            <person name="Hori S."/>
            <person name="Arai W."/>
            <person name="Tsubouchi T."/>
            <person name="Morono Y."/>
            <person name="Uchiyama I."/>
            <person name="Ito T."/>
            <person name="Fujiyama A."/>
            <person name="Inagaki F."/>
            <person name="Takami H."/>
        </authorList>
    </citation>
    <scope>NUCLEOTIDE SEQUENCE</scope>
    <source>
        <strain evidence="1">Expedition CK06-06</strain>
    </source>
</reference>
<organism evidence="1">
    <name type="scientific">marine sediment metagenome</name>
    <dbReference type="NCBI Taxonomy" id="412755"/>
    <lineage>
        <taxon>unclassified sequences</taxon>
        <taxon>metagenomes</taxon>
        <taxon>ecological metagenomes</taxon>
    </lineage>
</organism>